<feature type="transmembrane region" description="Helical" evidence="12">
    <location>
        <begin position="222"/>
        <end position="243"/>
    </location>
</feature>
<dbReference type="Pfam" id="PF04188">
    <property type="entry name" value="Mannosyl_trans2"/>
    <property type="match status" value="1"/>
</dbReference>
<dbReference type="EMBL" id="DS547095">
    <property type="protein sequence ID" value="EDR11788.1"/>
    <property type="molecule type" value="Genomic_DNA"/>
</dbReference>
<comment type="caution">
    <text evidence="12">Lacks conserved residue(s) required for the propagation of feature annotation.</text>
</comment>
<feature type="transmembrane region" description="Helical" evidence="12">
    <location>
        <begin position="386"/>
        <end position="408"/>
    </location>
</feature>
<evidence type="ECO:0000256" key="7">
    <source>
        <dbReference type="ARBA" id="ARBA00022679"/>
    </source>
</evidence>
<sequence>MPLTTTTTTKNALIVHRHQSLLLRLAVLSRAVTFILLQLAVRLALFDASPLLVSAGRPFLRWDTFHFLHVAEQGYAYEHEWAFFPGVPIVMRAMARLVRLVHTSEHRSDLLLGGVAAAVTCDTTRTFYALSLHHLQTPQLAFLASLLSLLPSSPVTLQYAPYSEPFFTYFSYKGMLSCAREQWILAAIFFAIAGSFRSNGIFLSGFLLWGMVIQPYLQSGKMAPGTLLASIGLTALVTSPFIYHQYAAFAAFCTTPMPYPDWCDHIPPSIYTHVQSKYWNVGFFRYWVTPQIPNFLIAAPPLLGLCAFSAHYLTRNLYSRLCATSSDKDNDPFLRSSIAPHILHASLICVILLFASHTQIVLRLAASMPATYWAAVWLMFAHPVWGFSWVLWSFSWGLIAIILWGVFLPPA</sequence>
<keyword evidence="5 12" id="KW-0337">GPI-anchor biosynthesis</keyword>
<feature type="transmembrane region" description="Helical" evidence="12">
    <location>
        <begin position="361"/>
        <end position="380"/>
    </location>
</feature>
<evidence type="ECO:0000256" key="4">
    <source>
        <dbReference type="ARBA" id="ARBA00013795"/>
    </source>
</evidence>
<evidence type="ECO:0000256" key="12">
    <source>
        <dbReference type="RuleBase" id="RU363112"/>
    </source>
</evidence>
<dbReference type="Proteomes" id="UP000001194">
    <property type="component" value="Unassembled WGS sequence"/>
</dbReference>
<accession>B0D091</accession>
<dbReference type="EC" id="2.4.1.-" evidence="12"/>
<dbReference type="InParanoid" id="B0D091"/>
<keyword evidence="9 12" id="KW-0256">Endoplasmic reticulum</keyword>
<keyword evidence="10 12" id="KW-1133">Transmembrane helix</keyword>
<comment type="pathway">
    <text evidence="2 12">Glycolipid biosynthesis; glycosylphosphatidylinositol-anchor biosynthesis.</text>
</comment>
<dbReference type="UniPathway" id="UPA00196"/>
<dbReference type="GeneID" id="6073468"/>
<comment type="similarity">
    <text evidence="3 12">Belongs to the PIGV family.</text>
</comment>
<evidence type="ECO:0000256" key="6">
    <source>
        <dbReference type="ARBA" id="ARBA00022676"/>
    </source>
</evidence>
<dbReference type="PANTHER" id="PTHR12468:SF2">
    <property type="entry name" value="GPI MANNOSYLTRANSFERASE 2"/>
    <property type="match status" value="1"/>
</dbReference>
<feature type="transmembrane region" description="Helical" evidence="12">
    <location>
        <begin position="295"/>
        <end position="313"/>
    </location>
</feature>
<dbReference type="GO" id="GO:0031501">
    <property type="term" value="C:mannosyltransferase complex"/>
    <property type="evidence" value="ECO:0007669"/>
    <property type="project" value="TreeGrafter"/>
</dbReference>
<keyword evidence="8 12" id="KW-0812">Transmembrane</keyword>
<evidence type="ECO:0000256" key="9">
    <source>
        <dbReference type="ARBA" id="ARBA00022824"/>
    </source>
</evidence>
<gene>
    <name evidence="13" type="ORF">LACBIDRAFT_313553</name>
</gene>
<reference evidence="13 14" key="1">
    <citation type="journal article" date="2008" name="Nature">
        <title>The genome of Laccaria bicolor provides insights into mycorrhizal symbiosis.</title>
        <authorList>
            <person name="Martin F."/>
            <person name="Aerts A."/>
            <person name="Ahren D."/>
            <person name="Brun A."/>
            <person name="Danchin E.G.J."/>
            <person name="Duchaussoy F."/>
            <person name="Gibon J."/>
            <person name="Kohler A."/>
            <person name="Lindquist E."/>
            <person name="Pereda V."/>
            <person name="Salamov A."/>
            <person name="Shapiro H.J."/>
            <person name="Wuyts J."/>
            <person name="Blaudez D."/>
            <person name="Buee M."/>
            <person name="Brokstein P."/>
            <person name="Canbaeck B."/>
            <person name="Cohen D."/>
            <person name="Courty P.E."/>
            <person name="Coutinho P.M."/>
            <person name="Delaruelle C."/>
            <person name="Detter J.C."/>
            <person name="Deveau A."/>
            <person name="DiFazio S."/>
            <person name="Duplessis S."/>
            <person name="Fraissinet-Tachet L."/>
            <person name="Lucic E."/>
            <person name="Frey-Klett P."/>
            <person name="Fourrey C."/>
            <person name="Feussner I."/>
            <person name="Gay G."/>
            <person name="Grimwood J."/>
            <person name="Hoegger P.J."/>
            <person name="Jain P."/>
            <person name="Kilaru S."/>
            <person name="Labbe J."/>
            <person name="Lin Y.C."/>
            <person name="Legue V."/>
            <person name="Le Tacon F."/>
            <person name="Marmeisse R."/>
            <person name="Melayah D."/>
            <person name="Montanini B."/>
            <person name="Muratet M."/>
            <person name="Nehls U."/>
            <person name="Niculita-Hirzel H."/>
            <person name="Oudot-Le Secq M.P."/>
            <person name="Peter M."/>
            <person name="Quesneville H."/>
            <person name="Rajashekar B."/>
            <person name="Reich M."/>
            <person name="Rouhier N."/>
            <person name="Schmutz J."/>
            <person name="Yin T."/>
            <person name="Chalot M."/>
            <person name="Henrissat B."/>
            <person name="Kuees U."/>
            <person name="Lucas S."/>
            <person name="Van de Peer Y."/>
            <person name="Podila G.K."/>
            <person name="Polle A."/>
            <person name="Pukkila P.J."/>
            <person name="Richardson P.M."/>
            <person name="Rouze P."/>
            <person name="Sanders I.R."/>
            <person name="Stajich J.E."/>
            <person name="Tunlid A."/>
            <person name="Tuskan G."/>
            <person name="Grigoriev I.V."/>
        </authorList>
    </citation>
    <scope>NUCLEOTIDE SEQUENCE [LARGE SCALE GENOMIC DNA]</scope>
    <source>
        <strain evidence="14">S238N-H82 / ATCC MYA-4686</strain>
    </source>
</reference>
<keyword evidence="11 12" id="KW-0472">Membrane</keyword>
<keyword evidence="14" id="KW-1185">Reference proteome</keyword>
<evidence type="ECO:0000256" key="11">
    <source>
        <dbReference type="ARBA" id="ARBA00023136"/>
    </source>
</evidence>
<keyword evidence="7 12" id="KW-0808">Transferase</keyword>
<feature type="transmembrane region" description="Helical" evidence="12">
    <location>
        <begin position="333"/>
        <end position="354"/>
    </location>
</feature>
<dbReference type="HOGENOM" id="CLU_029048_1_0_1"/>
<comment type="subcellular location">
    <subcellularLocation>
        <location evidence="1 12">Endoplasmic reticulum membrane</location>
        <topology evidence="1 12">Multi-pass membrane protein</topology>
    </subcellularLocation>
</comment>
<evidence type="ECO:0000313" key="14">
    <source>
        <dbReference type="Proteomes" id="UP000001194"/>
    </source>
</evidence>
<dbReference type="STRING" id="486041.B0D091"/>
<dbReference type="GO" id="GO:0006506">
    <property type="term" value="P:GPI anchor biosynthetic process"/>
    <property type="evidence" value="ECO:0007669"/>
    <property type="project" value="UniProtKB-UniPathway"/>
</dbReference>
<proteinExistence type="inferred from homology"/>
<dbReference type="GO" id="GO:0000009">
    <property type="term" value="F:alpha-1,6-mannosyltransferase activity"/>
    <property type="evidence" value="ECO:0007669"/>
    <property type="project" value="InterPro"/>
</dbReference>
<evidence type="ECO:0000256" key="8">
    <source>
        <dbReference type="ARBA" id="ARBA00022692"/>
    </source>
</evidence>
<dbReference type="KEGG" id="lbc:LACBIDRAFT_313553"/>
<dbReference type="FunCoup" id="B0D091">
    <property type="interactions" value="58"/>
</dbReference>
<dbReference type="GO" id="GO:0004376">
    <property type="term" value="F:GPI mannosyltransferase activity"/>
    <property type="evidence" value="ECO:0007669"/>
    <property type="project" value="InterPro"/>
</dbReference>
<feature type="transmembrane region" description="Helical" evidence="12">
    <location>
        <begin position="183"/>
        <end position="210"/>
    </location>
</feature>
<evidence type="ECO:0000256" key="5">
    <source>
        <dbReference type="ARBA" id="ARBA00022502"/>
    </source>
</evidence>
<evidence type="ECO:0000256" key="10">
    <source>
        <dbReference type="ARBA" id="ARBA00022989"/>
    </source>
</evidence>
<evidence type="ECO:0000256" key="3">
    <source>
        <dbReference type="ARBA" id="ARBA00008698"/>
    </source>
</evidence>
<dbReference type="GO" id="GO:0005789">
    <property type="term" value="C:endoplasmic reticulum membrane"/>
    <property type="evidence" value="ECO:0007669"/>
    <property type="project" value="UniProtKB-SubCell"/>
</dbReference>
<dbReference type="AlphaFoldDB" id="B0D091"/>
<comment type="function">
    <text evidence="12">Mannosyltransferase involved in glycosylphosphatidylinositol-anchor biosynthesis.</text>
</comment>
<keyword evidence="6 12" id="KW-0328">Glycosyltransferase</keyword>
<dbReference type="InterPro" id="IPR007315">
    <property type="entry name" value="PIG-V/Gpi18"/>
</dbReference>
<evidence type="ECO:0000256" key="1">
    <source>
        <dbReference type="ARBA" id="ARBA00004477"/>
    </source>
</evidence>
<dbReference type="OrthoDB" id="10252502at2759"/>
<protein>
    <recommendedName>
        <fullName evidence="4 12">GPI mannosyltransferase 2</fullName>
        <ecNumber evidence="12">2.4.1.-</ecNumber>
    </recommendedName>
</protein>
<dbReference type="PANTHER" id="PTHR12468">
    <property type="entry name" value="GPI MANNOSYLTRANSFERASE 2"/>
    <property type="match status" value="1"/>
</dbReference>
<feature type="transmembrane region" description="Helical" evidence="12">
    <location>
        <begin position="21"/>
        <end position="41"/>
    </location>
</feature>
<evidence type="ECO:0000313" key="13">
    <source>
        <dbReference type="EMBL" id="EDR11788.1"/>
    </source>
</evidence>
<name>B0D091_LACBS</name>
<dbReference type="RefSeq" id="XP_001877685.1">
    <property type="nucleotide sequence ID" value="XM_001877650.1"/>
</dbReference>
<evidence type="ECO:0000256" key="2">
    <source>
        <dbReference type="ARBA" id="ARBA00004687"/>
    </source>
</evidence>
<organism evidence="14">
    <name type="scientific">Laccaria bicolor (strain S238N-H82 / ATCC MYA-4686)</name>
    <name type="common">Bicoloured deceiver</name>
    <name type="synonym">Laccaria laccata var. bicolor</name>
    <dbReference type="NCBI Taxonomy" id="486041"/>
    <lineage>
        <taxon>Eukaryota</taxon>
        <taxon>Fungi</taxon>
        <taxon>Dikarya</taxon>
        <taxon>Basidiomycota</taxon>
        <taxon>Agaricomycotina</taxon>
        <taxon>Agaricomycetes</taxon>
        <taxon>Agaricomycetidae</taxon>
        <taxon>Agaricales</taxon>
        <taxon>Agaricineae</taxon>
        <taxon>Hydnangiaceae</taxon>
        <taxon>Laccaria</taxon>
    </lineage>
</organism>